<dbReference type="SUPFAM" id="SSF103481">
    <property type="entry name" value="Multidrug resistance efflux transporter EmrE"/>
    <property type="match status" value="2"/>
</dbReference>
<dbReference type="PANTHER" id="PTHR22911:SF134">
    <property type="entry name" value="DMT FAMILY TRANSPORTER"/>
    <property type="match status" value="1"/>
</dbReference>
<accession>A0A139XDF2</accession>
<sequence length="307" mass="33661">MHTTSGHWRLGLALSLLTVLLWGILPIALAIALQVLDVYTVIWFRFLVSFVLLAIYLGWRGKLPTRTRLRSTSWVLLAIATLFLAANYLFFMQGLAMTSPANAEVIIQLAPLLMGVGGLMLFKERYKLLQWIGISILIVGLILFFHEQLKNLITTQGNYLVGSGLIVVGAITWSIYALAQKQLLQSLSSPSIMLIIYGGCSLFFTPFANPKTIFTLSFWHFTILLFCAFNTLIAYGAFAESLEHWEASRVSAVLALAPIVTLIAVWVVSVLSPNLITPEYLTLLGIVGAGLVVLGSVTIALGKSTTK</sequence>
<dbReference type="GO" id="GO:0016020">
    <property type="term" value="C:membrane"/>
    <property type="evidence" value="ECO:0007669"/>
    <property type="project" value="InterPro"/>
</dbReference>
<evidence type="ECO:0000313" key="4">
    <source>
        <dbReference type="EMBL" id="KYC42632.1"/>
    </source>
</evidence>
<feature type="transmembrane region" description="Helical" evidence="2">
    <location>
        <begin position="191"/>
        <end position="208"/>
    </location>
</feature>
<dbReference type="AlphaFoldDB" id="A0A139XDF2"/>
<keyword evidence="2" id="KW-1133">Transmembrane helix</keyword>
<keyword evidence="2" id="KW-0472">Membrane</keyword>
<feature type="transmembrane region" description="Helical" evidence="2">
    <location>
        <begin position="158"/>
        <end position="179"/>
    </location>
</feature>
<dbReference type="STRING" id="128403.WA1_14890"/>
<feature type="transmembrane region" description="Helical" evidence="2">
    <location>
        <begin position="103"/>
        <end position="121"/>
    </location>
</feature>
<dbReference type="Pfam" id="PF00892">
    <property type="entry name" value="EamA"/>
    <property type="match status" value="2"/>
</dbReference>
<feature type="transmembrane region" description="Helical" evidence="2">
    <location>
        <begin position="71"/>
        <end position="91"/>
    </location>
</feature>
<gene>
    <name evidence="4" type="ORF">WA1_14890</name>
</gene>
<comment type="caution">
    <text evidence="4">The sequence shown here is derived from an EMBL/GenBank/DDBJ whole genome shotgun (WGS) entry which is preliminary data.</text>
</comment>
<evidence type="ECO:0000256" key="1">
    <source>
        <dbReference type="ARBA" id="ARBA00007362"/>
    </source>
</evidence>
<organism evidence="4 5">
    <name type="scientific">Scytonema hofmannii PCC 7110</name>
    <dbReference type="NCBI Taxonomy" id="128403"/>
    <lineage>
        <taxon>Bacteria</taxon>
        <taxon>Bacillati</taxon>
        <taxon>Cyanobacteriota</taxon>
        <taxon>Cyanophyceae</taxon>
        <taxon>Nostocales</taxon>
        <taxon>Scytonemataceae</taxon>
        <taxon>Scytonema</taxon>
    </lineage>
</organism>
<dbReference type="PANTHER" id="PTHR22911">
    <property type="entry name" value="ACYL-MALONYL CONDENSING ENZYME-RELATED"/>
    <property type="match status" value="1"/>
</dbReference>
<name>A0A139XDF2_9CYAN</name>
<dbReference type="InterPro" id="IPR037185">
    <property type="entry name" value="EmrE-like"/>
</dbReference>
<feature type="transmembrane region" description="Helical" evidence="2">
    <location>
        <begin position="214"/>
        <end position="238"/>
    </location>
</feature>
<dbReference type="RefSeq" id="WP_017742539.1">
    <property type="nucleotide sequence ID" value="NZ_KQ976354.1"/>
</dbReference>
<reference evidence="4 5" key="1">
    <citation type="journal article" date="2013" name="Genome Biol. Evol.">
        <title>Genomes of Stigonematalean cyanobacteria (subsection V) and the evolution of oxygenic photosynthesis from prokaryotes to plastids.</title>
        <authorList>
            <person name="Dagan T."/>
            <person name="Roettger M."/>
            <person name="Stucken K."/>
            <person name="Landan G."/>
            <person name="Koch R."/>
            <person name="Major P."/>
            <person name="Gould S.B."/>
            <person name="Goremykin V.V."/>
            <person name="Rippka R."/>
            <person name="Tandeau de Marsac N."/>
            <person name="Gugger M."/>
            <person name="Lockhart P.J."/>
            <person name="Allen J.F."/>
            <person name="Brune I."/>
            <person name="Maus I."/>
            <person name="Puhler A."/>
            <person name="Martin W.F."/>
        </authorList>
    </citation>
    <scope>NUCLEOTIDE SEQUENCE [LARGE SCALE GENOMIC DNA]</scope>
    <source>
        <strain evidence="4 5">PCC 7110</strain>
    </source>
</reference>
<keyword evidence="2" id="KW-0812">Transmembrane</keyword>
<evidence type="ECO:0000313" key="5">
    <source>
        <dbReference type="Proteomes" id="UP000076925"/>
    </source>
</evidence>
<feature type="transmembrane region" description="Helical" evidence="2">
    <location>
        <begin position="250"/>
        <end position="268"/>
    </location>
</feature>
<evidence type="ECO:0000256" key="2">
    <source>
        <dbReference type="SAM" id="Phobius"/>
    </source>
</evidence>
<comment type="similarity">
    <text evidence="1">Belongs to the EamA transporter family.</text>
</comment>
<feature type="domain" description="EamA" evidence="3">
    <location>
        <begin position="162"/>
        <end position="296"/>
    </location>
</feature>
<evidence type="ECO:0000259" key="3">
    <source>
        <dbReference type="Pfam" id="PF00892"/>
    </source>
</evidence>
<dbReference type="OrthoDB" id="8479066at2"/>
<dbReference type="Proteomes" id="UP000076925">
    <property type="component" value="Unassembled WGS sequence"/>
</dbReference>
<dbReference type="InterPro" id="IPR000620">
    <property type="entry name" value="EamA_dom"/>
</dbReference>
<dbReference type="EMBL" id="ANNX02000017">
    <property type="protein sequence ID" value="KYC42632.1"/>
    <property type="molecule type" value="Genomic_DNA"/>
</dbReference>
<feature type="transmembrane region" description="Helical" evidence="2">
    <location>
        <begin position="128"/>
        <end position="146"/>
    </location>
</feature>
<protein>
    <recommendedName>
        <fullName evidence="3">EamA domain-containing protein</fullName>
    </recommendedName>
</protein>
<proteinExistence type="inferred from homology"/>
<feature type="transmembrane region" description="Helical" evidence="2">
    <location>
        <begin position="40"/>
        <end position="59"/>
    </location>
</feature>
<keyword evidence="5" id="KW-1185">Reference proteome</keyword>
<feature type="transmembrane region" description="Helical" evidence="2">
    <location>
        <begin position="280"/>
        <end position="301"/>
    </location>
</feature>
<feature type="domain" description="EamA" evidence="3">
    <location>
        <begin position="10"/>
        <end position="144"/>
    </location>
</feature>